<dbReference type="InterPro" id="IPR001279">
    <property type="entry name" value="Metallo-B-lactamas"/>
</dbReference>
<dbReference type="InterPro" id="IPR036866">
    <property type="entry name" value="RibonucZ/Hydroxyglut_hydro"/>
</dbReference>
<dbReference type="InterPro" id="IPR030811">
    <property type="entry name" value="SoxH-rel_PQQ_1"/>
</dbReference>
<comment type="similarity">
    <text evidence="1">Belongs to the metallo-beta-lactamase superfamily. Class-B beta-lactamase family.</text>
</comment>
<dbReference type="NCBIfam" id="TIGR04558">
    <property type="entry name" value="SoxH_rel_PQQ_1"/>
    <property type="match status" value="1"/>
</dbReference>
<gene>
    <name evidence="4" type="ORF">GCM10011348_00250</name>
</gene>
<keyword evidence="5" id="KW-1185">Reference proteome</keyword>
<evidence type="ECO:0000313" key="4">
    <source>
        <dbReference type="EMBL" id="GGO75444.1"/>
    </source>
</evidence>
<protein>
    <recommendedName>
        <fullName evidence="3">Metallo-beta-lactamase domain-containing protein</fullName>
    </recommendedName>
</protein>
<evidence type="ECO:0000256" key="2">
    <source>
        <dbReference type="SAM" id="MobiDB-lite"/>
    </source>
</evidence>
<dbReference type="SUPFAM" id="SSF56281">
    <property type="entry name" value="Metallo-hydrolase/oxidoreductase"/>
    <property type="match status" value="1"/>
</dbReference>
<evidence type="ECO:0000256" key="1">
    <source>
        <dbReference type="ARBA" id="ARBA00005250"/>
    </source>
</evidence>
<dbReference type="EMBL" id="BMLT01000001">
    <property type="protein sequence ID" value="GGO75444.1"/>
    <property type="molecule type" value="Genomic_DNA"/>
</dbReference>
<dbReference type="Proteomes" id="UP000599578">
    <property type="component" value="Unassembled WGS sequence"/>
</dbReference>
<dbReference type="AlphaFoldDB" id="A0A917Z580"/>
<evidence type="ECO:0000259" key="3">
    <source>
        <dbReference type="SMART" id="SM00849"/>
    </source>
</evidence>
<dbReference type="Gene3D" id="3.60.15.10">
    <property type="entry name" value="Ribonuclease Z/Hydroxyacylglutathione hydrolase-like"/>
    <property type="match status" value="1"/>
</dbReference>
<dbReference type="RefSeq" id="WP_188857204.1">
    <property type="nucleotide sequence ID" value="NZ_BMLT01000001.1"/>
</dbReference>
<dbReference type="SMART" id="SM00849">
    <property type="entry name" value="Lactamase_B"/>
    <property type="match status" value="1"/>
</dbReference>
<dbReference type="PANTHER" id="PTHR42951:SF4">
    <property type="entry name" value="ACYL-COENZYME A THIOESTERASE MBLAC2"/>
    <property type="match status" value="1"/>
</dbReference>
<feature type="domain" description="Metallo-beta-lactamase" evidence="3">
    <location>
        <begin position="52"/>
        <end position="233"/>
    </location>
</feature>
<dbReference type="InterPro" id="IPR050855">
    <property type="entry name" value="NDM-1-like"/>
</dbReference>
<reference evidence="4 5" key="1">
    <citation type="journal article" date="2014" name="Int. J. Syst. Evol. Microbiol.">
        <title>Complete genome sequence of Corynebacterium casei LMG S-19264T (=DSM 44701T), isolated from a smear-ripened cheese.</title>
        <authorList>
            <consortium name="US DOE Joint Genome Institute (JGI-PGF)"/>
            <person name="Walter F."/>
            <person name="Albersmeier A."/>
            <person name="Kalinowski J."/>
            <person name="Ruckert C."/>
        </authorList>
    </citation>
    <scope>NUCLEOTIDE SEQUENCE [LARGE SCALE GENOMIC DNA]</scope>
    <source>
        <strain evidence="4 5">CGMCC 1.7286</strain>
    </source>
</reference>
<evidence type="ECO:0000313" key="5">
    <source>
        <dbReference type="Proteomes" id="UP000599578"/>
    </source>
</evidence>
<sequence>MRACLLLIWVLLVLPAHGAAFDYGLEPRLIAPDTWLVEGRREAFSEHNGGHIVNVVFLATDEGVLLFDTGPSRRFGEQLRAAIGRITDKPVVHVFNSHAHPDHFLGNQAFDDAVIWALPAVRELMARDGEALAGNLYGLVGDWMRGTAVRLPDRSIEQERFDFGGHRLRLIALQGHTGADLALLDETTGVLLAGDLVFHQRALTTPQTPGIGVWLDDLERLEKIGYRLLVPGHGPPAPDARALIQTRDYLNWLDRLLRESAEAGLTMNEAMRAALDPRFEGVALRRYELQRSVSHLYPSYEQRALTSPPGPKYHEKAHR</sequence>
<comment type="caution">
    <text evidence="4">The sequence shown here is derived from an EMBL/GenBank/DDBJ whole genome shotgun (WGS) entry which is preliminary data.</text>
</comment>
<dbReference type="GO" id="GO:0017001">
    <property type="term" value="P:antibiotic catabolic process"/>
    <property type="evidence" value="ECO:0007669"/>
    <property type="project" value="UniProtKB-ARBA"/>
</dbReference>
<proteinExistence type="inferred from homology"/>
<name>A0A917Z580_9GAMM</name>
<feature type="region of interest" description="Disordered" evidence="2">
    <location>
        <begin position="300"/>
        <end position="319"/>
    </location>
</feature>
<dbReference type="PANTHER" id="PTHR42951">
    <property type="entry name" value="METALLO-BETA-LACTAMASE DOMAIN-CONTAINING"/>
    <property type="match status" value="1"/>
</dbReference>
<accession>A0A917Z580</accession>
<organism evidence="4 5">
    <name type="scientific">Marinobacterium nitratireducens</name>
    <dbReference type="NCBI Taxonomy" id="518897"/>
    <lineage>
        <taxon>Bacteria</taxon>
        <taxon>Pseudomonadati</taxon>
        <taxon>Pseudomonadota</taxon>
        <taxon>Gammaproteobacteria</taxon>
        <taxon>Oceanospirillales</taxon>
        <taxon>Oceanospirillaceae</taxon>
        <taxon>Marinobacterium</taxon>
    </lineage>
</organism>
<dbReference type="CDD" id="cd16282">
    <property type="entry name" value="metallo-hydrolase-like_MBL-fold"/>
    <property type="match status" value="1"/>
</dbReference>
<dbReference type="Pfam" id="PF00753">
    <property type="entry name" value="Lactamase_B"/>
    <property type="match status" value="1"/>
</dbReference>